<comment type="similarity">
    <text evidence="3">Belongs to the DNA polymerase type-B-like family.</text>
</comment>
<name>A0A9N9FB58_9GLOM</name>
<dbReference type="GO" id="GO:0010605">
    <property type="term" value="P:negative regulation of macromolecule metabolic process"/>
    <property type="evidence" value="ECO:0007669"/>
    <property type="project" value="UniProtKB-ARBA"/>
</dbReference>
<evidence type="ECO:0000259" key="9">
    <source>
        <dbReference type="Pfam" id="PF03828"/>
    </source>
</evidence>
<dbReference type="PANTHER" id="PTHR12271">
    <property type="entry name" value="POLY A POLYMERASE CID PAP -RELATED"/>
    <property type="match status" value="1"/>
</dbReference>
<evidence type="ECO:0000259" key="10">
    <source>
        <dbReference type="Pfam" id="PF22600"/>
    </source>
</evidence>
<dbReference type="Proteomes" id="UP000789706">
    <property type="component" value="Unassembled WGS sequence"/>
</dbReference>
<gene>
    <name evidence="11" type="ORF">DEBURN_LOCUS5777</name>
</gene>
<feature type="compositionally biased region" description="Low complexity" evidence="8">
    <location>
        <begin position="362"/>
        <end position="377"/>
    </location>
</feature>
<evidence type="ECO:0000256" key="4">
    <source>
        <dbReference type="ARBA" id="ARBA00012388"/>
    </source>
</evidence>
<reference evidence="11" key="1">
    <citation type="submission" date="2021-06" db="EMBL/GenBank/DDBJ databases">
        <authorList>
            <person name="Kallberg Y."/>
            <person name="Tangrot J."/>
            <person name="Rosling A."/>
        </authorList>
    </citation>
    <scope>NUCLEOTIDE SEQUENCE</scope>
    <source>
        <strain evidence="11">AZ414A</strain>
    </source>
</reference>
<evidence type="ECO:0000313" key="11">
    <source>
        <dbReference type="EMBL" id="CAG8523365.1"/>
    </source>
</evidence>
<proteinExistence type="inferred from homology"/>
<dbReference type="InterPro" id="IPR043519">
    <property type="entry name" value="NT_sf"/>
</dbReference>
<accession>A0A9N9FB58</accession>
<evidence type="ECO:0000256" key="8">
    <source>
        <dbReference type="SAM" id="MobiDB-lite"/>
    </source>
</evidence>
<protein>
    <recommendedName>
        <fullName evidence="4">polynucleotide adenylyltransferase</fullName>
        <ecNumber evidence="4">2.7.7.19</ecNumber>
    </recommendedName>
</protein>
<dbReference type="GO" id="GO:0046872">
    <property type="term" value="F:metal ion binding"/>
    <property type="evidence" value="ECO:0007669"/>
    <property type="project" value="UniProtKB-KW"/>
</dbReference>
<dbReference type="InterPro" id="IPR002058">
    <property type="entry name" value="PAP_assoc"/>
</dbReference>
<dbReference type="Pfam" id="PF22600">
    <property type="entry name" value="MTPAP-like_central"/>
    <property type="match status" value="1"/>
</dbReference>
<dbReference type="GO" id="GO:0031123">
    <property type="term" value="P:RNA 3'-end processing"/>
    <property type="evidence" value="ECO:0007669"/>
    <property type="project" value="TreeGrafter"/>
</dbReference>
<comment type="caution">
    <text evidence="11">The sequence shown here is derived from an EMBL/GenBank/DDBJ whole genome shotgun (WGS) entry which is preliminary data.</text>
</comment>
<evidence type="ECO:0000256" key="5">
    <source>
        <dbReference type="ARBA" id="ARBA00022679"/>
    </source>
</evidence>
<dbReference type="PANTHER" id="PTHR12271:SF113">
    <property type="entry name" value="POLY(A) RNA POLYMERASE CID11"/>
    <property type="match status" value="1"/>
</dbReference>
<dbReference type="Gene3D" id="1.10.1410.10">
    <property type="match status" value="1"/>
</dbReference>
<dbReference type="OrthoDB" id="2274644at2759"/>
<feature type="region of interest" description="Disordered" evidence="8">
    <location>
        <begin position="1"/>
        <end position="20"/>
    </location>
</feature>
<dbReference type="InterPro" id="IPR054708">
    <property type="entry name" value="MTPAP-like_central"/>
</dbReference>
<dbReference type="GO" id="GO:1990817">
    <property type="term" value="F:poly(A) RNA polymerase activity"/>
    <property type="evidence" value="ECO:0007669"/>
    <property type="project" value="UniProtKB-EC"/>
</dbReference>
<dbReference type="Pfam" id="PF03828">
    <property type="entry name" value="PAP_assoc"/>
    <property type="match status" value="1"/>
</dbReference>
<feature type="domain" description="Poly(A) RNA polymerase mitochondrial-like central palm" evidence="10">
    <location>
        <begin position="25"/>
        <end position="131"/>
    </location>
</feature>
<keyword evidence="7" id="KW-0460">Magnesium</keyword>
<dbReference type="EC" id="2.7.7.19" evidence="4"/>
<feature type="region of interest" description="Disordered" evidence="8">
    <location>
        <begin position="359"/>
        <end position="407"/>
    </location>
</feature>
<sequence>MAATSSQGEPKNIPSTLSRQAEESLTAQIDELFESLLPTKESETIRKQFVEKIDKILNEEWPGHEIKVHLFGSSVNLLGTTTSDVDICVTTPWTGLKNVYVLAKGLRKHGMQKIFCVPKAKVPIVRLWDPEFIDLRVRKLVMIIKYWAQRRILNDAAKGGTISTYTWTCMVLNFLQMRDPPILPVLHQIPSNREPVIVNGIDVTFYDDISLLRKFGETNTESVVISLRQGKFLTKEEKGWGETGRGWRLLSVEEPFNISRNLGNSADDTSVQGIIGEFQRAYNILYEKSSLEIVCQQYVFPVQQQRLTPTHFPYRQQLQRLKYRSQETQTNDSVTKFTLCNHQSQQQQQLQISHQNGSENVKNMSNYNNNQKQQQSQISHDNDLENVKNRQNITSSRFRDQQEPSEL</sequence>
<evidence type="ECO:0000256" key="6">
    <source>
        <dbReference type="ARBA" id="ARBA00022723"/>
    </source>
</evidence>
<evidence type="ECO:0000256" key="2">
    <source>
        <dbReference type="ARBA" id="ARBA00001946"/>
    </source>
</evidence>
<evidence type="ECO:0000313" key="12">
    <source>
        <dbReference type="Proteomes" id="UP000789706"/>
    </source>
</evidence>
<dbReference type="AlphaFoldDB" id="A0A9N9FB58"/>
<keyword evidence="6" id="KW-0479">Metal-binding</keyword>
<evidence type="ECO:0000256" key="1">
    <source>
        <dbReference type="ARBA" id="ARBA00001936"/>
    </source>
</evidence>
<comment type="cofactor">
    <cofactor evidence="1">
        <name>Mn(2+)</name>
        <dbReference type="ChEBI" id="CHEBI:29035"/>
    </cofactor>
</comment>
<comment type="cofactor">
    <cofactor evidence="2">
        <name>Mg(2+)</name>
        <dbReference type="ChEBI" id="CHEBI:18420"/>
    </cofactor>
</comment>
<dbReference type="SUPFAM" id="SSF81301">
    <property type="entry name" value="Nucleotidyltransferase"/>
    <property type="match status" value="1"/>
</dbReference>
<feature type="compositionally biased region" description="Basic and acidic residues" evidence="8">
    <location>
        <begin position="397"/>
        <end position="407"/>
    </location>
</feature>
<feature type="domain" description="PAP-associated" evidence="9">
    <location>
        <begin position="213"/>
        <end position="259"/>
    </location>
</feature>
<evidence type="ECO:0000256" key="7">
    <source>
        <dbReference type="ARBA" id="ARBA00022842"/>
    </source>
</evidence>
<dbReference type="SUPFAM" id="SSF81631">
    <property type="entry name" value="PAP/OAS1 substrate-binding domain"/>
    <property type="match status" value="1"/>
</dbReference>
<dbReference type="CDD" id="cd05402">
    <property type="entry name" value="NT_PAP_TUTase"/>
    <property type="match status" value="1"/>
</dbReference>
<dbReference type="Gene3D" id="3.30.460.10">
    <property type="entry name" value="Beta Polymerase, domain 2"/>
    <property type="match status" value="1"/>
</dbReference>
<dbReference type="EMBL" id="CAJVPK010000535">
    <property type="protein sequence ID" value="CAG8523365.1"/>
    <property type="molecule type" value="Genomic_DNA"/>
</dbReference>
<evidence type="ECO:0000256" key="3">
    <source>
        <dbReference type="ARBA" id="ARBA00008593"/>
    </source>
</evidence>
<keyword evidence="5" id="KW-0808">Transferase</keyword>
<organism evidence="11 12">
    <name type="scientific">Diversispora eburnea</name>
    <dbReference type="NCBI Taxonomy" id="1213867"/>
    <lineage>
        <taxon>Eukaryota</taxon>
        <taxon>Fungi</taxon>
        <taxon>Fungi incertae sedis</taxon>
        <taxon>Mucoromycota</taxon>
        <taxon>Glomeromycotina</taxon>
        <taxon>Glomeromycetes</taxon>
        <taxon>Diversisporales</taxon>
        <taxon>Diversisporaceae</taxon>
        <taxon>Diversispora</taxon>
    </lineage>
</organism>
<keyword evidence="12" id="KW-1185">Reference proteome</keyword>